<dbReference type="CDD" id="cd00030">
    <property type="entry name" value="C2"/>
    <property type="match status" value="1"/>
</dbReference>
<proteinExistence type="predicted"/>
<dbReference type="STRING" id="299467.A0A443SSW5"/>
<dbReference type="PANTHER" id="PTHR45761">
    <property type="entry name" value="EXTENDED SYNAPTOTAGMIN-LIKE PROTEIN 2, ISOFORM C"/>
    <property type="match status" value="1"/>
</dbReference>
<dbReference type="PANTHER" id="PTHR45761:SF1">
    <property type="entry name" value="EXTENDED SYNAPTOTAGMIN-LIKE PROTEIN 2, ISOFORM C"/>
    <property type="match status" value="1"/>
</dbReference>
<evidence type="ECO:0000313" key="14">
    <source>
        <dbReference type="EMBL" id="RWS30628.1"/>
    </source>
</evidence>
<evidence type="ECO:0000259" key="12">
    <source>
        <dbReference type="PROSITE" id="PS50004"/>
    </source>
</evidence>
<evidence type="ECO:0000256" key="6">
    <source>
        <dbReference type="ARBA" id="ARBA00022837"/>
    </source>
</evidence>
<evidence type="ECO:0000256" key="1">
    <source>
        <dbReference type="ARBA" id="ARBA00004370"/>
    </source>
</evidence>
<reference evidence="14 15" key="1">
    <citation type="journal article" date="2018" name="Gigascience">
        <title>Genomes of trombidid mites reveal novel predicted allergens and laterally-transferred genes associated with secondary metabolism.</title>
        <authorList>
            <person name="Dong X."/>
            <person name="Chaisiri K."/>
            <person name="Xia D."/>
            <person name="Armstrong S.D."/>
            <person name="Fang Y."/>
            <person name="Donnelly M.J."/>
            <person name="Kadowaki T."/>
            <person name="McGarry J.W."/>
            <person name="Darby A.C."/>
            <person name="Makepeace B.L."/>
        </authorList>
    </citation>
    <scope>NUCLEOTIDE SEQUENCE [LARGE SCALE GENOMIC DNA]</scope>
    <source>
        <strain evidence="14">UoL-UT</strain>
    </source>
</reference>
<dbReference type="GO" id="GO:0006869">
    <property type="term" value="P:lipid transport"/>
    <property type="evidence" value="ECO:0007669"/>
    <property type="project" value="UniProtKB-KW"/>
</dbReference>
<protein>
    <submittedName>
        <fullName evidence="14">Uncharacterized protein</fullName>
    </submittedName>
</protein>
<dbReference type="InterPro" id="IPR000008">
    <property type="entry name" value="C2_dom"/>
</dbReference>
<comment type="subcellular location">
    <subcellularLocation>
        <location evidence="1">Membrane</location>
    </subcellularLocation>
</comment>
<feature type="domain" description="C2" evidence="12">
    <location>
        <begin position="347"/>
        <end position="465"/>
    </location>
</feature>
<dbReference type="SMART" id="SM00239">
    <property type="entry name" value="C2"/>
    <property type="match status" value="2"/>
</dbReference>
<evidence type="ECO:0000256" key="8">
    <source>
        <dbReference type="ARBA" id="ARBA00023055"/>
    </source>
</evidence>
<dbReference type="GO" id="GO:0008289">
    <property type="term" value="F:lipid binding"/>
    <property type="evidence" value="ECO:0007669"/>
    <property type="project" value="UniProtKB-KW"/>
</dbReference>
<keyword evidence="10 11" id="KW-0472">Membrane</keyword>
<dbReference type="InterPro" id="IPR031468">
    <property type="entry name" value="SMP_LBD"/>
</dbReference>
<dbReference type="InterPro" id="IPR051634">
    <property type="entry name" value="Extended_Synaptotagmin"/>
</dbReference>
<dbReference type="CDD" id="cd21670">
    <property type="entry name" value="SMP_ESyt"/>
    <property type="match status" value="1"/>
</dbReference>
<dbReference type="GO" id="GO:0046872">
    <property type="term" value="F:metal ion binding"/>
    <property type="evidence" value="ECO:0007669"/>
    <property type="project" value="UniProtKB-KW"/>
</dbReference>
<evidence type="ECO:0000256" key="3">
    <source>
        <dbReference type="ARBA" id="ARBA00022692"/>
    </source>
</evidence>
<dbReference type="GO" id="GO:0005737">
    <property type="term" value="C:cytoplasm"/>
    <property type="evidence" value="ECO:0007669"/>
    <property type="project" value="UniProtKB-ARBA"/>
</dbReference>
<feature type="transmembrane region" description="Helical" evidence="11">
    <location>
        <begin position="73"/>
        <end position="92"/>
    </location>
</feature>
<dbReference type="PROSITE" id="PS50004">
    <property type="entry name" value="C2"/>
    <property type="match status" value="2"/>
</dbReference>
<dbReference type="OrthoDB" id="6514054at2759"/>
<dbReference type="InterPro" id="IPR039010">
    <property type="entry name" value="Synaptotagmin_SMP"/>
</dbReference>
<name>A0A443SSW5_9ACAR</name>
<evidence type="ECO:0000256" key="7">
    <source>
        <dbReference type="ARBA" id="ARBA00022989"/>
    </source>
</evidence>
<keyword evidence="5" id="KW-0677">Repeat</keyword>
<keyword evidence="4" id="KW-0479">Metal-binding</keyword>
<keyword evidence="6" id="KW-0106">Calcium</keyword>
<feature type="domain" description="SMP-LTD" evidence="13">
    <location>
        <begin position="171"/>
        <end position="349"/>
    </location>
</feature>
<gene>
    <name evidence="14" type="ORF">B4U80_12294</name>
</gene>
<keyword evidence="7 11" id="KW-1133">Transmembrane helix</keyword>
<keyword evidence="15" id="KW-1185">Reference proteome</keyword>
<dbReference type="PROSITE" id="PS51847">
    <property type="entry name" value="SMP"/>
    <property type="match status" value="1"/>
</dbReference>
<sequence length="713" mass="81706">MAPNTKQDGKAKKKKEKPTRFWARVGVAFQTLIPRRKQSEVKVQKIRDRLDENIDVKRNEAARNFYTDILSQYLDSIICSIVVATLFGYILNDFLLMKHTKNKHYFLFVIQGTYVGILLVVIVAFIFSLKERYSVILKDSSKDIDYSTYWLTKNGMRELIECLPRYWSDPEMETAHWINNLLQRMLPLIQSHLDYFVDRFLGFERRLDFIGSLNAITNFTVESVSLGKKVPSITGVHVMQSGTKREIIVIDAEITYDGDIDLKIGGSFLLTAGITRLYFRTKVRLVLGPLFRREPIIGSIGITLLDDPIVDWKFIGILKIGNANWIKTLVSKIVANILKNPRKLTINLARKIPKSEKDIGEPKALLCVDVIEAKDLPRSITNFYCCDVKPDAYCSVNVGSEIRQTPVITFSDNPEWNQTFNFVYDKKTDVELFVKDENFDGDVVIGGVVISWNDIEEMNGREFLIQLRDKDEGFHIFNYQHKASVLAYRITCFNLSAEVTKLKQLTAEGSKTIKTLPVAALSVFIDYATGLETVAPQVETPDIHPVVRMNVGNQFQITSVIERSGSPQWEESHHFLLFTPRSEFIHIEILDLYYVLQKFELPFFQAERQKQNRSELLKLANQGIILGSVTLPVREVLDSPKLKTEGFYQLDGYLENAYIKVLMSVRVIHTSQQIIENFKKPRMKFPEVIELAPDFPKVKTTSKTVPLKTTVTV</sequence>
<dbReference type="Proteomes" id="UP000288716">
    <property type="component" value="Unassembled WGS sequence"/>
</dbReference>
<dbReference type="Gene3D" id="2.60.40.150">
    <property type="entry name" value="C2 domain"/>
    <property type="match status" value="2"/>
</dbReference>
<dbReference type="VEuPathDB" id="VectorBase:LDEU001417"/>
<dbReference type="GO" id="GO:0012505">
    <property type="term" value="C:endomembrane system"/>
    <property type="evidence" value="ECO:0007669"/>
    <property type="project" value="UniProtKB-ARBA"/>
</dbReference>
<keyword evidence="9" id="KW-0446">Lipid-binding</keyword>
<accession>A0A443SSW5</accession>
<evidence type="ECO:0000256" key="5">
    <source>
        <dbReference type="ARBA" id="ARBA00022737"/>
    </source>
</evidence>
<feature type="domain" description="C2" evidence="12">
    <location>
        <begin position="499"/>
        <end position="646"/>
    </location>
</feature>
<dbReference type="EMBL" id="NCKV01000436">
    <property type="protein sequence ID" value="RWS30628.1"/>
    <property type="molecule type" value="Genomic_DNA"/>
</dbReference>
<keyword evidence="8" id="KW-0445">Lipid transport</keyword>
<dbReference type="GO" id="GO:0016020">
    <property type="term" value="C:membrane"/>
    <property type="evidence" value="ECO:0007669"/>
    <property type="project" value="UniProtKB-SubCell"/>
</dbReference>
<keyword evidence="2" id="KW-0813">Transport</keyword>
<dbReference type="AlphaFoldDB" id="A0A443SSW5"/>
<evidence type="ECO:0000313" key="15">
    <source>
        <dbReference type="Proteomes" id="UP000288716"/>
    </source>
</evidence>
<dbReference type="InterPro" id="IPR035892">
    <property type="entry name" value="C2_domain_sf"/>
</dbReference>
<feature type="transmembrane region" description="Helical" evidence="11">
    <location>
        <begin position="104"/>
        <end position="127"/>
    </location>
</feature>
<dbReference type="Pfam" id="PF00168">
    <property type="entry name" value="C2"/>
    <property type="match status" value="2"/>
</dbReference>
<dbReference type="SUPFAM" id="SSF49562">
    <property type="entry name" value="C2 domain (Calcium/lipid-binding domain, CaLB)"/>
    <property type="match status" value="2"/>
</dbReference>
<evidence type="ECO:0000256" key="2">
    <source>
        <dbReference type="ARBA" id="ARBA00022448"/>
    </source>
</evidence>
<evidence type="ECO:0000256" key="11">
    <source>
        <dbReference type="SAM" id="Phobius"/>
    </source>
</evidence>
<organism evidence="14 15">
    <name type="scientific">Leptotrombidium deliense</name>
    <dbReference type="NCBI Taxonomy" id="299467"/>
    <lineage>
        <taxon>Eukaryota</taxon>
        <taxon>Metazoa</taxon>
        <taxon>Ecdysozoa</taxon>
        <taxon>Arthropoda</taxon>
        <taxon>Chelicerata</taxon>
        <taxon>Arachnida</taxon>
        <taxon>Acari</taxon>
        <taxon>Acariformes</taxon>
        <taxon>Trombidiformes</taxon>
        <taxon>Prostigmata</taxon>
        <taxon>Anystina</taxon>
        <taxon>Parasitengona</taxon>
        <taxon>Trombiculoidea</taxon>
        <taxon>Trombiculidae</taxon>
        <taxon>Leptotrombidium</taxon>
    </lineage>
</organism>
<dbReference type="Pfam" id="PF17047">
    <property type="entry name" value="SMP_LBD"/>
    <property type="match status" value="1"/>
</dbReference>
<evidence type="ECO:0000256" key="10">
    <source>
        <dbReference type="ARBA" id="ARBA00023136"/>
    </source>
</evidence>
<comment type="caution">
    <text evidence="14">The sequence shown here is derived from an EMBL/GenBank/DDBJ whole genome shotgun (WGS) entry which is preliminary data.</text>
</comment>
<evidence type="ECO:0000256" key="4">
    <source>
        <dbReference type="ARBA" id="ARBA00022723"/>
    </source>
</evidence>
<evidence type="ECO:0000256" key="9">
    <source>
        <dbReference type="ARBA" id="ARBA00023121"/>
    </source>
</evidence>
<keyword evidence="3 11" id="KW-0812">Transmembrane</keyword>
<evidence type="ECO:0000259" key="13">
    <source>
        <dbReference type="PROSITE" id="PS51847"/>
    </source>
</evidence>